<protein>
    <submittedName>
        <fullName evidence="9">Cytochrome c oxidase subunit 3</fullName>
    </submittedName>
</protein>
<dbReference type="Pfam" id="PF00510">
    <property type="entry name" value="COX3"/>
    <property type="match status" value="1"/>
</dbReference>
<evidence type="ECO:0000256" key="1">
    <source>
        <dbReference type="ARBA" id="ARBA00004141"/>
    </source>
</evidence>
<dbReference type="GO" id="GO:0019646">
    <property type="term" value="P:aerobic electron transport chain"/>
    <property type="evidence" value="ECO:0007669"/>
    <property type="project" value="InterPro"/>
</dbReference>
<comment type="similarity">
    <text evidence="2 6">Belongs to the cytochrome c oxidase subunit 3 family.</text>
</comment>
<dbReference type="InterPro" id="IPR035973">
    <property type="entry name" value="Cyt_c_oxidase_su3-like_sf"/>
</dbReference>
<keyword evidence="4 7" id="KW-1133">Transmembrane helix</keyword>
<accession>A0A8J7VQW7</accession>
<dbReference type="InterPro" id="IPR024791">
    <property type="entry name" value="Cyt_c/ubiquinol_Oxase_su3"/>
</dbReference>
<feature type="transmembrane region" description="Helical" evidence="7">
    <location>
        <begin position="149"/>
        <end position="174"/>
    </location>
</feature>
<comment type="caution">
    <text evidence="9">The sequence shown here is derived from an EMBL/GenBank/DDBJ whole genome shotgun (WGS) entry which is preliminary data.</text>
</comment>
<dbReference type="PROSITE" id="PS50253">
    <property type="entry name" value="COX3"/>
    <property type="match status" value="1"/>
</dbReference>
<dbReference type="Gene3D" id="1.20.120.80">
    <property type="entry name" value="Cytochrome c oxidase, subunit III, four-helix bundle"/>
    <property type="match status" value="1"/>
</dbReference>
<feature type="transmembrane region" description="Helical" evidence="7">
    <location>
        <begin position="26"/>
        <end position="48"/>
    </location>
</feature>
<feature type="transmembrane region" description="Helical" evidence="7">
    <location>
        <begin position="99"/>
        <end position="117"/>
    </location>
</feature>
<feature type="transmembrane region" description="Helical" evidence="7">
    <location>
        <begin position="194"/>
        <end position="213"/>
    </location>
</feature>
<evidence type="ECO:0000256" key="3">
    <source>
        <dbReference type="ARBA" id="ARBA00022692"/>
    </source>
</evidence>
<feature type="transmembrane region" description="Helical" evidence="7">
    <location>
        <begin position="68"/>
        <end position="87"/>
    </location>
</feature>
<dbReference type="PANTHER" id="PTHR11403:SF6">
    <property type="entry name" value="NITRIC OXIDE REDUCTASE SUBUNIT E"/>
    <property type="match status" value="1"/>
</dbReference>
<dbReference type="Proteomes" id="UP000675747">
    <property type="component" value="Unassembled WGS sequence"/>
</dbReference>
<evidence type="ECO:0000313" key="10">
    <source>
        <dbReference type="EMBL" id="MBS7456390.1"/>
    </source>
</evidence>
<feature type="domain" description="Heme-copper oxidase subunit III family profile" evidence="8">
    <location>
        <begin position="1"/>
        <end position="215"/>
    </location>
</feature>
<evidence type="ECO:0000256" key="6">
    <source>
        <dbReference type="RuleBase" id="RU003376"/>
    </source>
</evidence>
<evidence type="ECO:0000313" key="11">
    <source>
        <dbReference type="Proteomes" id="UP000675747"/>
    </source>
</evidence>
<dbReference type="EMBL" id="JAGQFT010000006">
    <property type="protein sequence ID" value="MBR0561244.1"/>
    <property type="molecule type" value="Genomic_DNA"/>
</dbReference>
<dbReference type="GO" id="GO:0005886">
    <property type="term" value="C:plasma membrane"/>
    <property type="evidence" value="ECO:0007669"/>
    <property type="project" value="UniProtKB-SubCell"/>
</dbReference>
<keyword evidence="5 7" id="KW-0472">Membrane</keyword>
<gene>
    <name evidence="10" type="ORF">KB893_004465</name>
    <name evidence="9" type="ORF">KB893_01725</name>
</gene>
<dbReference type="InterPro" id="IPR013833">
    <property type="entry name" value="Cyt_c_oxidase_su3_a-hlx"/>
</dbReference>
<evidence type="ECO:0000256" key="7">
    <source>
        <dbReference type="SAM" id="Phobius"/>
    </source>
</evidence>
<dbReference type="SUPFAM" id="SSF81452">
    <property type="entry name" value="Cytochrome c oxidase subunit III-like"/>
    <property type="match status" value="1"/>
</dbReference>
<dbReference type="PANTHER" id="PTHR11403">
    <property type="entry name" value="CYTOCHROME C OXIDASE SUBUNIT III"/>
    <property type="match status" value="1"/>
</dbReference>
<dbReference type="GO" id="GO:0004129">
    <property type="term" value="F:cytochrome-c oxidase activity"/>
    <property type="evidence" value="ECO:0007669"/>
    <property type="project" value="InterPro"/>
</dbReference>
<keyword evidence="3 6" id="KW-0812">Transmembrane</keyword>
<comment type="subcellular location">
    <subcellularLocation>
        <location evidence="6">Cell membrane</location>
        <topology evidence="6">Multi-pass membrane protein</topology>
    </subcellularLocation>
    <subcellularLocation>
        <location evidence="1">Membrane</location>
        <topology evidence="1">Multi-pass membrane protein</topology>
    </subcellularLocation>
</comment>
<evidence type="ECO:0000256" key="2">
    <source>
        <dbReference type="ARBA" id="ARBA00010581"/>
    </source>
</evidence>
<evidence type="ECO:0000256" key="5">
    <source>
        <dbReference type="ARBA" id="ARBA00023136"/>
    </source>
</evidence>
<dbReference type="RefSeq" id="WP_211925213.1">
    <property type="nucleotide sequence ID" value="NZ_JAGQFT020000002.1"/>
</dbReference>
<organism evidence="9">
    <name type="scientific">Coralloluteibacterium stylophorae</name>
    <dbReference type="NCBI Taxonomy" id="1776034"/>
    <lineage>
        <taxon>Bacteria</taxon>
        <taxon>Pseudomonadati</taxon>
        <taxon>Pseudomonadota</taxon>
        <taxon>Gammaproteobacteria</taxon>
        <taxon>Lysobacterales</taxon>
        <taxon>Lysobacteraceae</taxon>
        <taxon>Coralloluteibacterium</taxon>
    </lineage>
</organism>
<reference evidence="9" key="2">
    <citation type="submission" date="2021-04" db="EMBL/GenBank/DDBJ databases">
        <authorList>
            <person name="Karlyshev A.V."/>
        </authorList>
    </citation>
    <scope>NUCLEOTIDE SEQUENCE</scope>
    <source>
        <strain evidence="9">LMG 29479</strain>
    </source>
</reference>
<sequence length="217" mass="24765">MNTLRREVLPAEQFDDLPQQHASARLGMWLFLLNEILFFGGFFCAYAWGRYGAPEAFTLASRRLDVVLAGIESVVLIVSGLLVALALRAIRLDRPRGAWRLLACGAALGLLFLALHGKEYLTEFHEGLVPGLHFRWDGVHDAQAQLFFFLYYAMTLFHALHVAVGVVLLGWLALRTRRGHFDAGHHPQIEMVCLYWQFVDVVWMFLFPLFYLVDRST</sequence>
<dbReference type="EMBL" id="JAGQFT020000002">
    <property type="protein sequence ID" value="MBS7456390.1"/>
    <property type="molecule type" value="Genomic_DNA"/>
</dbReference>
<keyword evidence="11" id="KW-1185">Reference proteome</keyword>
<evidence type="ECO:0000256" key="4">
    <source>
        <dbReference type="ARBA" id="ARBA00022989"/>
    </source>
</evidence>
<name>A0A8J7VQW7_9GAMM</name>
<evidence type="ECO:0000313" key="9">
    <source>
        <dbReference type="EMBL" id="MBR0561244.1"/>
    </source>
</evidence>
<proteinExistence type="inferred from homology"/>
<reference evidence="10 11" key="1">
    <citation type="journal article" date="2021" name="Microbiol. Resour. Announc.">
        <title>Draft Genome Sequence of Coralloluteibacterium stylophorae LMG 29479T.</title>
        <authorList>
            <person name="Karlyshev A.V."/>
            <person name="Kudryashova E.B."/>
            <person name="Ariskina E.V."/>
            <person name="Conroy A.P."/>
            <person name="Abidueva E.Y."/>
        </authorList>
    </citation>
    <scope>NUCLEOTIDE SEQUENCE [LARGE SCALE GENOMIC DNA]</scope>
    <source>
        <strain evidence="10 11">LMG 29479</strain>
    </source>
</reference>
<evidence type="ECO:0000259" key="8">
    <source>
        <dbReference type="PROSITE" id="PS50253"/>
    </source>
</evidence>
<dbReference type="InterPro" id="IPR000298">
    <property type="entry name" value="Cyt_c_oxidase-like_su3"/>
</dbReference>
<dbReference type="AlphaFoldDB" id="A0A8J7VQW7"/>